<evidence type="ECO:0000313" key="1">
    <source>
        <dbReference type="EMBL" id="KAL2546725.1"/>
    </source>
</evidence>
<dbReference type="AlphaFoldDB" id="A0ABD1WEB9"/>
<evidence type="ECO:0008006" key="3">
    <source>
        <dbReference type="Google" id="ProtNLM"/>
    </source>
</evidence>
<name>A0ABD1WEB9_9LAMI</name>
<protein>
    <recommendedName>
        <fullName evidence="3">RNase H type-1 domain-containing protein</fullName>
    </recommendedName>
</protein>
<evidence type="ECO:0000313" key="2">
    <source>
        <dbReference type="Proteomes" id="UP001604277"/>
    </source>
</evidence>
<sequence length="156" mass="17018">MAALSSSLSGGSGEIHGCQPAKLTQPVLSMKDEFQQENFKDVMVDEAGPFSYGDRLGNLDVGNLDSFSPANEQHREPKGYDESSGGEILRDIAFHEYYGSCFILVAELKALLGLGGLKICLERRYKNIWAELDSEIVINHVSDPGTSTWKFQDGGG</sequence>
<reference evidence="2" key="1">
    <citation type="submission" date="2024-07" db="EMBL/GenBank/DDBJ databases">
        <title>Two chromosome-level genome assemblies of Korean endemic species Abeliophyllum distichum and Forsythia ovata (Oleaceae).</title>
        <authorList>
            <person name="Jang H."/>
        </authorList>
    </citation>
    <scope>NUCLEOTIDE SEQUENCE [LARGE SCALE GENOMIC DNA]</scope>
</reference>
<dbReference type="Proteomes" id="UP001604277">
    <property type="component" value="Unassembled WGS sequence"/>
</dbReference>
<comment type="caution">
    <text evidence="1">The sequence shown here is derived from an EMBL/GenBank/DDBJ whole genome shotgun (WGS) entry which is preliminary data.</text>
</comment>
<accession>A0ABD1WEB9</accession>
<proteinExistence type="predicted"/>
<organism evidence="1 2">
    <name type="scientific">Forsythia ovata</name>
    <dbReference type="NCBI Taxonomy" id="205694"/>
    <lineage>
        <taxon>Eukaryota</taxon>
        <taxon>Viridiplantae</taxon>
        <taxon>Streptophyta</taxon>
        <taxon>Embryophyta</taxon>
        <taxon>Tracheophyta</taxon>
        <taxon>Spermatophyta</taxon>
        <taxon>Magnoliopsida</taxon>
        <taxon>eudicotyledons</taxon>
        <taxon>Gunneridae</taxon>
        <taxon>Pentapetalae</taxon>
        <taxon>asterids</taxon>
        <taxon>lamiids</taxon>
        <taxon>Lamiales</taxon>
        <taxon>Oleaceae</taxon>
        <taxon>Forsythieae</taxon>
        <taxon>Forsythia</taxon>
    </lineage>
</organism>
<gene>
    <name evidence="1" type="ORF">Fot_15958</name>
</gene>
<keyword evidence="2" id="KW-1185">Reference proteome</keyword>
<dbReference type="EMBL" id="JBFOLJ010000004">
    <property type="protein sequence ID" value="KAL2546725.1"/>
    <property type="molecule type" value="Genomic_DNA"/>
</dbReference>